<dbReference type="AlphaFoldDB" id="A0A0H5QPG0"/>
<proteinExistence type="predicted"/>
<name>A0A0H5QPG0_9EUKA</name>
<evidence type="ECO:0000313" key="1">
    <source>
        <dbReference type="EMBL" id="CRZ04000.1"/>
    </source>
</evidence>
<sequence length="105" mass="11560">MFSVSHIQAISTELSLNNLAIATMSTMTKSFLSALMTSFSFDWIIDSLPIISISIHKKKSSSNQWYPTISHVLPCKSLALPLPPSTNDAYHPRSYQSSTDAPLNS</sequence>
<dbReference type="EMBL" id="HACM01003558">
    <property type="protein sequence ID" value="CRZ04000.1"/>
    <property type="molecule type" value="Transcribed_RNA"/>
</dbReference>
<reference evidence="1" key="1">
    <citation type="submission" date="2015-04" db="EMBL/GenBank/DDBJ databases">
        <title>The genome sequence of the plant pathogenic Rhizarian Plasmodiophora brassicae reveals insights in its biotrophic life cycle and the origin of chitin synthesis.</title>
        <authorList>
            <person name="Schwelm A."/>
            <person name="Fogelqvist J."/>
            <person name="Knaust A."/>
            <person name="Julke S."/>
            <person name="Lilja T."/>
            <person name="Dhandapani V."/>
            <person name="Bonilla-Rosso G."/>
            <person name="Karlsson M."/>
            <person name="Shevchenko A."/>
            <person name="Choi S.R."/>
            <person name="Kim H.G."/>
            <person name="Park J.Y."/>
            <person name="Lim Y.P."/>
            <person name="Ludwig-Muller J."/>
            <person name="Dixelius C."/>
        </authorList>
    </citation>
    <scope>NUCLEOTIDE SEQUENCE</scope>
    <source>
        <tissue evidence="1">Potato root galls</tissue>
    </source>
</reference>
<accession>A0A0H5QPG0</accession>
<organism evidence="1">
    <name type="scientific">Spongospora subterranea</name>
    <dbReference type="NCBI Taxonomy" id="70186"/>
    <lineage>
        <taxon>Eukaryota</taxon>
        <taxon>Sar</taxon>
        <taxon>Rhizaria</taxon>
        <taxon>Endomyxa</taxon>
        <taxon>Phytomyxea</taxon>
        <taxon>Plasmodiophorida</taxon>
        <taxon>Plasmodiophoridae</taxon>
        <taxon>Spongospora</taxon>
    </lineage>
</organism>
<protein>
    <submittedName>
        <fullName evidence="1">Uncharacterized protein</fullName>
    </submittedName>
</protein>